<dbReference type="InterPro" id="IPR029058">
    <property type="entry name" value="AB_hydrolase_fold"/>
</dbReference>
<dbReference type="PRINTS" id="PR00111">
    <property type="entry name" value="ABHYDROLASE"/>
</dbReference>
<dbReference type="GO" id="GO:0016787">
    <property type="term" value="F:hydrolase activity"/>
    <property type="evidence" value="ECO:0007669"/>
    <property type="project" value="UniProtKB-KW"/>
</dbReference>
<keyword evidence="3" id="KW-1185">Reference proteome</keyword>
<keyword evidence="2" id="KW-0378">Hydrolase</keyword>
<dbReference type="Pfam" id="PF00561">
    <property type="entry name" value="Abhydrolase_1"/>
    <property type="match status" value="1"/>
</dbReference>
<proteinExistence type="predicted"/>
<dbReference type="EMBL" id="JAMPLM010000001">
    <property type="protein sequence ID" value="MEP1057128.1"/>
    <property type="molecule type" value="Genomic_DNA"/>
</dbReference>
<dbReference type="PANTHER" id="PTHR46438">
    <property type="entry name" value="ALPHA/BETA-HYDROLASES SUPERFAMILY PROTEIN"/>
    <property type="match status" value="1"/>
</dbReference>
<evidence type="ECO:0000313" key="3">
    <source>
        <dbReference type="Proteomes" id="UP001476950"/>
    </source>
</evidence>
<dbReference type="PANTHER" id="PTHR46438:SF2">
    <property type="entry name" value="ALPHA_BETA-HYDROLASES SUPERFAMILY PROTEIN"/>
    <property type="match status" value="1"/>
</dbReference>
<accession>A0ABV0KD27</accession>
<reference evidence="2 3" key="1">
    <citation type="submission" date="2022-04" db="EMBL/GenBank/DDBJ databases">
        <title>Positive selection, recombination, and allopatry shape intraspecific diversity of widespread and dominant cyanobacteria.</title>
        <authorList>
            <person name="Wei J."/>
            <person name="Shu W."/>
            <person name="Hu C."/>
        </authorList>
    </citation>
    <scope>NUCLEOTIDE SEQUENCE [LARGE SCALE GENOMIC DNA]</scope>
    <source>
        <strain evidence="2 3">AS-A4</strain>
    </source>
</reference>
<evidence type="ECO:0000313" key="2">
    <source>
        <dbReference type="EMBL" id="MEP1057128.1"/>
    </source>
</evidence>
<dbReference type="RefSeq" id="WP_190453936.1">
    <property type="nucleotide sequence ID" value="NZ_JAMPLM010000001.1"/>
</dbReference>
<organism evidence="2 3">
    <name type="scientific">Stenomitos frigidus AS-A4</name>
    <dbReference type="NCBI Taxonomy" id="2933935"/>
    <lineage>
        <taxon>Bacteria</taxon>
        <taxon>Bacillati</taxon>
        <taxon>Cyanobacteriota</taxon>
        <taxon>Cyanophyceae</taxon>
        <taxon>Leptolyngbyales</taxon>
        <taxon>Leptolyngbyaceae</taxon>
        <taxon>Stenomitos</taxon>
    </lineage>
</organism>
<feature type="domain" description="AB hydrolase-1" evidence="1">
    <location>
        <begin position="39"/>
        <end position="281"/>
    </location>
</feature>
<sequence length="311" mass="34157">MLQFHPSGIGQRVVETSLGAMVYYTPVGQPWSIPSLEAPPLLFLHSFGGGASAYEWSKVYPTFLDSHRVLTPDLLGWGQSDHPVRDYQVADYLTTLTEFIQKTCTAPVTIVASSLTGAIAIRLAILQPTLVKALFLISPSGFADFGQDAGRRLPLQVINTPLLDQLIYTLGATTDISVRSFLERFLFAEADCVSQEMVQAYLESARQPNAQYAALAFLRGDLYFDLARYLPQLSTPTVILWGEQTQFTSAALGQRLANLNPSAVKAFLRLADSGVLAHLEQPAIIIGLLRQFLQELEGYEEGRGVAEADKF</sequence>
<evidence type="ECO:0000259" key="1">
    <source>
        <dbReference type="Pfam" id="PF00561"/>
    </source>
</evidence>
<dbReference type="Proteomes" id="UP001476950">
    <property type="component" value="Unassembled WGS sequence"/>
</dbReference>
<dbReference type="Gene3D" id="3.40.50.1820">
    <property type="entry name" value="alpha/beta hydrolase"/>
    <property type="match status" value="1"/>
</dbReference>
<dbReference type="InterPro" id="IPR000073">
    <property type="entry name" value="AB_hydrolase_1"/>
</dbReference>
<name>A0ABV0KD27_9CYAN</name>
<comment type="caution">
    <text evidence="2">The sequence shown here is derived from an EMBL/GenBank/DDBJ whole genome shotgun (WGS) entry which is preliminary data.</text>
</comment>
<protein>
    <submittedName>
        <fullName evidence="2">Alpha/beta hydrolase</fullName>
    </submittedName>
</protein>
<gene>
    <name evidence="2" type="ORF">NDI38_01685</name>
</gene>
<dbReference type="SUPFAM" id="SSF53474">
    <property type="entry name" value="alpha/beta-Hydrolases"/>
    <property type="match status" value="1"/>
</dbReference>